<dbReference type="RefSeq" id="WP_180280226.1">
    <property type="nucleotide sequence ID" value="NZ_JABFDB010000001.1"/>
</dbReference>
<proteinExistence type="predicted"/>
<dbReference type="Pfam" id="PF14398">
    <property type="entry name" value="ATPgrasp_YheCD"/>
    <property type="match status" value="1"/>
</dbReference>
<dbReference type="EMBL" id="JABFDB010000001">
    <property type="protein sequence ID" value="NYZ18487.1"/>
    <property type="molecule type" value="Genomic_DNA"/>
</dbReference>
<sequence length="276" mass="31033">MAAWIAARCPVIADAEIDKLTLPVLLRRAGLDRYVVPVAELPADGVMEVMRAFLHDHPQAVVKAADGRNGIGLYFIDRDEGGWRLQRDRELRVGSLDELLTFLGGRLAGRLVYRRFLVQRYISSRTADGRAADIRIHLQRRDDGTWGTTRSYVRMAEYGMRVSNIARGGYQGSLAGFFEGRRRTVADVGREIDDLVLAIARVVDDHHGAPMSELGIDVAVDQDDRLWVIEANAFPQTSLHEQRRAIHTIGYARFVAAFERHRRTTSGRPDPDARSM</sequence>
<name>A0ABX2T5A8_9PROT</name>
<evidence type="ECO:0000313" key="2">
    <source>
        <dbReference type="Proteomes" id="UP000584642"/>
    </source>
</evidence>
<protein>
    <recommendedName>
        <fullName evidence="3">ATP-grasp domain-containing protein</fullName>
    </recommendedName>
</protein>
<comment type="caution">
    <text evidence="1">The sequence shown here is derived from an EMBL/GenBank/DDBJ whole genome shotgun (WGS) entry which is preliminary data.</text>
</comment>
<organism evidence="1 2">
    <name type="scientific">Azospirillum oleiclasticum</name>
    <dbReference type="NCBI Taxonomy" id="2735135"/>
    <lineage>
        <taxon>Bacteria</taxon>
        <taxon>Pseudomonadati</taxon>
        <taxon>Pseudomonadota</taxon>
        <taxon>Alphaproteobacteria</taxon>
        <taxon>Rhodospirillales</taxon>
        <taxon>Azospirillaceae</taxon>
        <taxon>Azospirillum</taxon>
    </lineage>
</organism>
<evidence type="ECO:0008006" key="3">
    <source>
        <dbReference type="Google" id="ProtNLM"/>
    </source>
</evidence>
<dbReference type="SUPFAM" id="SSF56059">
    <property type="entry name" value="Glutathione synthetase ATP-binding domain-like"/>
    <property type="match status" value="1"/>
</dbReference>
<dbReference type="Gene3D" id="3.30.470.20">
    <property type="entry name" value="ATP-grasp fold, B domain"/>
    <property type="match status" value="1"/>
</dbReference>
<reference evidence="1 2" key="1">
    <citation type="submission" date="2020-05" db="EMBL/GenBank/DDBJ databases">
        <title>Azospirillum oleiclasticum sp. nov, a nitrogen-fixing and heavy crude oil-emulsifying bacterium isolated from the crude oil of Yumen Oilfield.</title>
        <authorList>
            <person name="Wu D."/>
            <person name="Cai M."/>
            <person name="Zhang X."/>
        </authorList>
    </citation>
    <scope>NUCLEOTIDE SEQUENCE [LARGE SCALE GENOMIC DNA]</scope>
    <source>
        <strain evidence="1 2">ROY-1-1-2</strain>
    </source>
</reference>
<keyword evidence="2" id="KW-1185">Reference proteome</keyword>
<dbReference type="Proteomes" id="UP000584642">
    <property type="component" value="Unassembled WGS sequence"/>
</dbReference>
<dbReference type="InterPro" id="IPR026838">
    <property type="entry name" value="YheC/D"/>
</dbReference>
<gene>
    <name evidence="1" type="ORF">HND93_02080</name>
</gene>
<accession>A0ABX2T5A8</accession>
<evidence type="ECO:0000313" key="1">
    <source>
        <dbReference type="EMBL" id="NYZ18487.1"/>
    </source>
</evidence>